<gene>
    <name evidence="3" type="ORF">NVS88_15210</name>
</gene>
<dbReference type="EMBL" id="JANRHA010000010">
    <property type="protein sequence ID" value="MDG3015909.1"/>
    <property type="molecule type" value="Genomic_DNA"/>
</dbReference>
<proteinExistence type="predicted"/>
<comment type="caution">
    <text evidence="3">The sequence shown here is derived from an EMBL/GenBank/DDBJ whole genome shotgun (WGS) entry which is preliminary data.</text>
</comment>
<dbReference type="Proteomes" id="UP001152755">
    <property type="component" value="Unassembled WGS sequence"/>
</dbReference>
<keyword evidence="1" id="KW-0472">Membrane</keyword>
<dbReference type="RefSeq" id="WP_277833326.1">
    <property type="nucleotide sequence ID" value="NZ_JAAIVF010000004.1"/>
</dbReference>
<feature type="domain" description="Low molecular weight protein antigen 6 PH" evidence="2">
    <location>
        <begin position="72"/>
        <end position="141"/>
    </location>
</feature>
<dbReference type="InterPro" id="IPR019692">
    <property type="entry name" value="CFP-6_PH"/>
</dbReference>
<feature type="transmembrane region" description="Helical" evidence="1">
    <location>
        <begin position="53"/>
        <end position="71"/>
    </location>
</feature>
<evidence type="ECO:0000313" key="4">
    <source>
        <dbReference type="Proteomes" id="UP001152755"/>
    </source>
</evidence>
<sequence length="158" mass="17351">MTTTKSDEWELVVRPRKVTRYATGVALVLVVTFVVVGVMLRSTTGVYFKVSDQISMVLLGLILAAAVMLLARPRLRVGASGVAVRNIIGERHIDWDLVLVMTLPEGATWARIEIPDDEFVPVMAIQVSDREYAVDAVRTFRSLQAKYSPWGPPGVGPA</sequence>
<protein>
    <submittedName>
        <fullName evidence="3">PH domain-containing protein</fullName>
    </submittedName>
</protein>
<reference evidence="3" key="1">
    <citation type="submission" date="2022-08" db="EMBL/GenBank/DDBJ databases">
        <title>Genome analysis of Corynebacteriales strain.</title>
        <authorList>
            <person name="Lee S.D."/>
        </authorList>
    </citation>
    <scope>NUCLEOTIDE SEQUENCE</scope>
    <source>
        <strain evidence="3">D3-21</strain>
    </source>
</reference>
<organism evidence="3 4">
    <name type="scientific">Speluncibacter jeojiensis</name>
    <dbReference type="NCBI Taxonomy" id="2710754"/>
    <lineage>
        <taxon>Bacteria</taxon>
        <taxon>Bacillati</taxon>
        <taxon>Actinomycetota</taxon>
        <taxon>Actinomycetes</taxon>
        <taxon>Mycobacteriales</taxon>
        <taxon>Speluncibacteraceae</taxon>
        <taxon>Speluncibacter</taxon>
    </lineage>
</organism>
<evidence type="ECO:0000259" key="2">
    <source>
        <dbReference type="Pfam" id="PF10756"/>
    </source>
</evidence>
<evidence type="ECO:0000256" key="1">
    <source>
        <dbReference type="SAM" id="Phobius"/>
    </source>
</evidence>
<keyword evidence="1" id="KW-0812">Transmembrane</keyword>
<name>A0A9X4M0R9_9ACTN</name>
<keyword evidence="4" id="KW-1185">Reference proteome</keyword>
<accession>A0A9X4M0R9</accession>
<evidence type="ECO:0000313" key="3">
    <source>
        <dbReference type="EMBL" id="MDG3015909.1"/>
    </source>
</evidence>
<feature type="transmembrane region" description="Helical" evidence="1">
    <location>
        <begin position="21"/>
        <end position="41"/>
    </location>
</feature>
<dbReference type="AlphaFoldDB" id="A0A9X4M0R9"/>
<keyword evidence="1" id="KW-1133">Transmembrane helix</keyword>
<dbReference type="Pfam" id="PF10756">
    <property type="entry name" value="bPH_6"/>
    <property type="match status" value="1"/>
</dbReference>